<dbReference type="SUPFAM" id="SSF51735">
    <property type="entry name" value="NAD(P)-binding Rossmann-fold domains"/>
    <property type="match status" value="1"/>
</dbReference>
<comment type="cofactor">
    <cofactor evidence="6">
        <name>Mg(2+)</name>
        <dbReference type="ChEBI" id="CHEBI:18420"/>
    </cofactor>
    <text evidence="6">Binds 1 Mg(2+) ion per monomer.</text>
</comment>
<evidence type="ECO:0000313" key="8">
    <source>
        <dbReference type="EMBL" id="MCY0387572.1"/>
    </source>
</evidence>
<evidence type="ECO:0000313" key="9">
    <source>
        <dbReference type="Proteomes" id="UP001082899"/>
    </source>
</evidence>
<dbReference type="NCBIfam" id="TIGR01214">
    <property type="entry name" value="rmlD"/>
    <property type="match status" value="1"/>
</dbReference>
<comment type="pathway">
    <text evidence="1 6">Carbohydrate biosynthesis; dTDP-L-rhamnose biosynthesis.</text>
</comment>
<sequence length="314" mass="33747">MSPRSGSPAGTTAPGVANRRTRVILVTGISGQLGHELMSTLQGLGDVVGLDRAALDLGDPDAIRRVVRSESPSLIVNPAAYTAVDRAEREPEPASRINARAPGILAEEAQRLGIPLIHFSTDYVYAGDKEDVYVESDPTDPQNVYGRSKLAGETAIAAAGCRHLIFRTSWVYGANGANFVKMMLRLGAEKNAVRVVGDQFGAPTWARTIADVTAQIVAQSVSPAVAPEAWWAQRSGVYHLSCDGVTNWAAFAAEIFAHTQCACRVEPIASADYPTPARRPANSRMSNAKLMETFSLHLPDWRAALHLYLDGRKA</sequence>
<dbReference type="Gene3D" id="3.90.25.10">
    <property type="entry name" value="UDP-galactose 4-epimerase, domain 1"/>
    <property type="match status" value="1"/>
</dbReference>
<dbReference type="GO" id="GO:0008831">
    <property type="term" value="F:dTDP-4-dehydrorhamnose reductase activity"/>
    <property type="evidence" value="ECO:0007669"/>
    <property type="project" value="UniProtKB-EC"/>
</dbReference>
<comment type="similarity">
    <text evidence="2 6">Belongs to the dTDP-4-dehydrorhamnose reductase family.</text>
</comment>
<evidence type="ECO:0000256" key="6">
    <source>
        <dbReference type="RuleBase" id="RU364082"/>
    </source>
</evidence>
<proteinExistence type="inferred from homology"/>
<dbReference type="PANTHER" id="PTHR10491">
    <property type="entry name" value="DTDP-4-DEHYDRORHAMNOSE REDUCTASE"/>
    <property type="match status" value="1"/>
</dbReference>
<dbReference type="Gene3D" id="3.40.50.720">
    <property type="entry name" value="NAD(P)-binding Rossmann-like Domain"/>
    <property type="match status" value="1"/>
</dbReference>
<dbReference type="Proteomes" id="UP001082899">
    <property type="component" value="Unassembled WGS sequence"/>
</dbReference>
<evidence type="ECO:0000256" key="5">
    <source>
        <dbReference type="ARBA" id="ARBA00048200"/>
    </source>
</evidence>
<evidence type="ECO:0000256" key="1">
    <source>
        <dbReference type="ARBA" id="ARBA00004781"/>
    </source>
</evidence>
<dbReference type="InterPro" id="IPR036291">
    <property type="entry name" value="NAD(P)-bd_dom_sf"/>
</dbReference>
<name>A0ABT3ZML8_9BURK</name>
<comment type="caution">
    <text evidence="8">The sequence shown here is derived from an EMBL/GenBank/DDBJ whole genome shotgun (WGS) entry which is preliminary data.</text>
</comment>
<keyword evidence="6" id="KW-0521">NADP</keyword>
<dbReference type="CDD" id="cd05254">
    <property type="entry name" value="dTDP_HR_like_SDR_e"/>
    <property type="match status" value="1"/>
</dbReference>
<keyword evidence="6 8" id="KW-0560">Oxidoreductase</keyword>
<comment type="catalytic activity">
    <reaction evidence="5 6">
        <text>dTDP-beta-L-rhamnose + NADP(+) = dTDP-4-dehydro-beta-L-rhamnose + NADPH + H(+)</text>
        <dbReference type="Rhea" id="RHEA:21796"/>
        <dbReference type="ChEBI" id="CHEBI:15378"/>
        <dbReference type="ChEBI" id="CHEBI:57510"/>
        <dbReference type="ChEBI" id="CHEBI:57783"/>
        <dbReference type="ChEBI" id="CHEBI:58349"/>
        <dbReference type="ChEBI" id="CHEBI:62830"/>
        <dbReference type="EC" id="1.1.1.133"/>
    </reaction>
</comment>
<organism evidence="8 9">
    <name type="scientific">Robbsia betulipollinis</name>
    <dbReference type="NCBI Taxonomy" id="2981849"/>
    <lineage>
        <taxon>Bacteria</taxon>
        <taxon>Pseudomonadati</taxon>
        <taxon>Pseudomonadota</taxon>
        <taxon>Betaproteobacteria</taxon>
        <taxon>Burkholderiales</taxon>
        <taxon>Burkholderiaceae</taxon>
        <taxon>Robbsia</taxon>
    </lineage>
</organism>
<dbReference type="EC" id="1.1.1.133" evidence="3 6"/>
<gene>
    <name evidence="8" type="primary">rfbD</name>
    <name evidence="8" type="ORF">OVY01_10065</name>
</gene>
<dbReference type="PANTHER" id="PTHR10491:SF4">
    <property type="entry name" value="METHIONINE ADENOSYLTRANSFERASE 2 SUBUNIT BETA"/>
    <property type="match status" value="1"/>
</dbReference>
<feature type="domain" description="RmlD-like substrate binding" evidence="7">
    <location>
        <begin position="24"/>
        <end position="310"/>
    </location>
</feature>
<reference evidence="8" key="1">
    <citation type="submission" date="2022-11" db="EMBL/GenBank/DDBJ databases">
        <title>Robbsia betulipollinis sp. nov., isolated from pollen of birch (Betula pendula).</title>
        <authorList>
            <person name="Shi H."/>
            <person name="Ambika Manirajan B."/>
            <person name="Ratering S."/>
            <person name="Geissler-Plaum R."/>
            <person name="Schnell S."/>
        </authorList>
    </citation>
    <scope>NUCLEOTIDE SEQUENCE</scope>
    <source>
        <strain evidence="8">Bb-Pol-6</strain>
    </source>
</reference>
<accession>A0ABT3ZML8</accession>
<evidence type="ECO:0000256" key="4">
    <source>
        <dbReference type="ARBA" id="ARBA00017099"/>
    </source>
</evidence>
<evidence type="ECO:0000259" key="7">
    <source>
        <dbReference type="Pfam" id="PF04321"/>
    </source>
</evidence>
<keyword evidence="9" id="KW-1185">Reference proteome</keyword>
<dbReference type="EMBL" id="JAPMXC010000001">
    <property type="protein sequence ID" value="MCY0387572.1"/>
    <property type="molecule type" value="Genomic_DNA"/>
</dbReference>
<dbReference type="RefSeq" id="WP_267847307.1">
    <property type="nucleotide sequence ID" value="NZ_JAPMXC010000001.1"/>
</dbReference>
<dbReference type="InterPro" id="IPR029903">
    <property type="entry name" value="RmlD-like-bd"/>
</dbReference>
<evidence type="ECO:0000256" key="3">
    <source>
        <dbReference type="ARBA" id="ARBA00012929"/>
    </source>
</evidence>
<evidence type="ECO:0000256" key="2">
    <source>
        <dbReference type="ARBA" id="ARBA00010944"/>
    </source>
</evidence>
<dbReference type="InterPro" id="IPR005913">
    <property type="entry name" value="dTDP_dehydrorham_reduct"/>
</dbReference>
<dbReference type="Pfam" id="PF04321">
    <property type="entry name" value="RmlD_sub_bind"/>
    <property type="match status" value="1"/>
</dbReference>
<comment type="function">
    <text evidence="6">Catalyzes the reduction of dTDP-6-deoxy-L-lyxo-4-hexulose to yield dTDP-L-rhamnose.</text>
</comment>
<protein>
    <recommendedName>
        <fullName evidence="4 6">dTDP-4-dehydrorhamnose reductase</fullName>
        <ecNumber evidence="3 6">1.1.1.133</ecNumber>
    </recommendedName>
</protein>